<keyword evidence="2" id="KW-0472">Membrane</keyword>
<accession>A0A448X470</accession>
<feature type="transmembrane region" description="Helical" evidence="2">
    <location>
        <begin position="18"/>
        <end position="38"/>
    </location>
</feature>
<dbReference type="OrthoDB" id="6283210at2759"/>
<dbReference type="Proteomes" id="UP000784294">
    <property type="component" value="Unassembled WGS sequence"/>
</dbReference>
<evidence type="ECO:0000313" key="4">
    <source>
        <dbReference type="Proteomes" id="UP000784294"/>
    </source>
</evidence>
<dbReference type="EMBL" id="CAAALY010088272">
    <property type="protein sequence ID" value="VEL27587.1"/>
    <property type="molecule type" value="Genomic_DNA"/>
</dbReference>
<protein>
    <submittedName>
        <fullName evidence="3">Uncharacterized protein</fullName>
    </submittedName>
</protein>
<keyword evidence="2" id="KW-1133">Transmembrane helix</keyword>
<evidence type="ECO:0000256" key="1">
    <source>
        <dbReference type="SAM" id="MobiDB-lite"/>
    </source>
</evidence>
<name>A0A448X470_9PLAT</name>
<evidence type="ECO:0000256" key="2">
    <source>
        <dbReference type="SAM" id="Phobius"/>
    </source>
</evidence>
<proteinExistence type="predicted"/>
<comment type="caution">
    <text evidence="3">The sequence shown here is derived from an EMBL/GenBank/DDBJ whole genome shotgun (WGS) entry which is preliminary data.</text>
</comment>
<keyword evidence="4" id="KW-1185">Reference proteome</keyword>
<dbReference type="AlphaFoldDB" id="A0A448X470"/>
<organism evidence="3 4">
    <name type="scientific">Protopolystoma xenopodis</name>
    <dbReference type="NCBI Taxonomy" id="117903"/>
    <lineage>
        <taxon>Eukaryota</taxon>
        <taxon>Metazoa</taxon>
        <taxon>Spiralia</taxon>
        <taxon>Lophotrochozoa</taxon>
        <taxon>Platyhelminthes</taxon>
        <taxon>Monogenea</taxon>
        <taxon>Polyopisthocotylea</taxon>
        <taxon>Polystomatidea</taxon>
        <taxon>Polystomatidae</taxon>
        <taxon>Protopolystoma</taxon>
    </lineage>
</organism>
<reference evidence="3" key="1">
    <citation type="submission" date="2018-11" db="EMBL/GenBank/DDBJ databases">
        <authorList>
            <consortium name="Pathogen Informatics"/>
        </authorList>
    </citation>
    <scope>NUCLEOTIDE SEQUENCE</scope>
</reference>
<gene>
    <name evidence="3" type="ORF">PXEA_LOCUS21027</name>
</gene>
<sequence>MENKARKKTLDEDKSPSLVVLLIALSGFLMLMIISLFLPKHVQDQLFRLLLRQKPDQSFNYIDVGLYKTRHSMYRKEIFSAVMRKRHLLKQKANATEAHSVALDKRRRTGSGEDSHENSLSSLASPRAKAFGVSSESELGMEMEAKQLGYSDATETGNDNCTKSRPDRIQVEEPGDWQLQSIETAFPQPSGNEAGCPLSGIANPLCAQVSMADG</sequence>
<evidence type="ECO:0000313" key="3">
    <source>
        <dbReference type="EMBL" id="VEL27587.1"/>
    </source>
</evidence>
<keyword evidence="2" id="KW-0812">Transmembrane</keyword>
<feature type="region of interest" description="Disordered" evidence="1">
    <location>
        <begin position="93"/>
        <end position="129"/>
    </location>
</feature>